<evidence type="ECO:0000256" key="6">
    <source>
        <dbReference type="ARBA" id="ARBA00022753"/>
    </source>
</evidence>
<dbReference type="InterPro" id="IPR027417">
    <property type="entry name" value="P-loop_NTPase"/>
</dbReference>
<dbReference type="GO" id="GO:0005524">
    <property type="term" value="F:ATP binding"/>
    <property type="evidence" value="ECO:0007669"/>
    <property type="project" value="UniProtKB-KW"/>
</dbReference>
<dbReference type="InterPro" id="IPR036181">
    <property type="entry name" value="MIT_dom_sf"/>
</dbReference>
<dbReference type="Pfam" id="PF04212">
    <property type="entry name" value="MIT"/>
    <property type="match status" value="1"/>
</dbReference>
<dbReference type="PANTHER" id="PTHR23074:SF83">
    <property type="entry name" value="VACUOLAR PROTEIN SORTING-ASSOCIATED PROTEIN 4A"/>
    <property type="match status" value="1"/>
</dbReference>
<keyword evidence="10" id="KW-0472">Membrane</keyword>
<comment type="catalytic activity">
    <reaction evidence="11">
        <text>ATP + H2O = ADP + phosphate + H(+)</text>
        <dbReference type="Rhea" id="RHEA:13065"/>
        <dbReference type="ChEBI" id="CHEBI:15377"/>
        <dbReference type="ChEBI" id="CHEBI:15378"/>
        <dbReference type="ChEBI" id="CHEBI:30616"/>
        <dbReference type="ChEBI" id="CHEBI:43474"/>
        <dbReference type="ChEBI" id="CHEBI:456216"/>
        <dbReference type="EC" id="3.6.4.6"/>
    </reaction>
</comment>
<dbReference type="FunFam" id="1.20.58.80:FF:000004">
    <property type="entry name" value="Vacuolar protein sorting-associated protein 4"/>
    <property type="match status" value="1"/>
</dbReference>
<organism evidence="16">
    <name type="scientific">Tetraselmis sp. GSL018</name>
    <dbReference type="NCBI Taxonomy" id="582737"/>
    <lineage>
        <taxon>Eukaryota</taxon>
        <taxon>Viridiplantae</taxon>
        <taxon>Chlorophyta</taxon>
        <taxon>core chlorophytes</taxon>
        <taxon>Chlorodendrophyceae</taxon>
        <taxon>Chlorodendrales</taxon>
        <taxon>Chlorodendraceae</taxon>
        <taxon>Tetraselmis</taxon>
    </lineage>
</organism>
<dbReference type="InterPro" id="IPR003593">
    <property type="entry name" value="AAA+_ATPase"/>
</dbReference>
<dbReference type="GO" id="GO:0007033">
    <property type="term" value="P:vacuole organization"/>
    <property type="evidence" value="ECO:0007669"/>
    <property type="project" value="TreeGrafter"/>
</dbReference>
<dbReference type="SMART" id="SM00382">
    <property type="entry name" value="AAA"/>
    <property type="match status" value="1"/>
</dbReference>
<dbReference type="SUPFAM" id="SSF116846">
    <property type="entry name" value="MIT domain"/>
    <property type="match status" value="1"/>
</dbReference>
<evidence type="ECO:0000256" key="9">
    <source>
        <dbReference type="ARBA" id="ARBA00022927"/>
    </source>
</evidence>
<evidence type="ECO:0000256" key="10">
    <source>
        <dbReference type="ARBA" id="ARBA00023136"/>
    </source>
</evidence>
<evidence type="ECO:0000256" key="11">
    <source>
        <dbReference type="ARBA" id="ARBA00048883"/>
    </source>
</evidence>
<comment type="similarity">
    <text evidence="2 12">Belongs to the AAA ATPase family.</text>
</comment>
<keyword evidence="8 12" id="KW-0067">ATP-binding</keyword>
<evidence type="ECO:0000259" key="15">
    <source>
        <dbReference type="SMART" id="SM00745"/>
    </source>
</evidence>
<dbReference type="Gene3D" id="3.40.50.300">
    <property type="entry name" value="P-loop containing nucleotide triphosphate hydrolases"/>
    <property type="match status" value="1"/>
</dbReference>
<evidence type="ECO:0000259" key="14">
    <source>
        <dbReference type="SMART" id="SM00382"/>
    </source>
</evidence>
<dbReference type="FunFam" id="3.40.50.300:FF:000043">
    <property type="entry name" value="Vacuolar protein sorting-associated protein 4"/>
    <property type="match status" value="1"/>
</dbReference>
<evidence type="ECO:0000313" key="16">
    <source>
        <dbReference type="EMBL" id="JAC66702.1"/>
    </source>
</evidence>
<feature type="domain" description="AAA+ ATPase" evidence="14">
    <location>
        <begin position="162"/>
        <end position="298"/>
    </location>
</feature>
<dbReference type="GO" id="GO:0016887">
    <property type="term" value="F:ATP hydrolysis activity"/>
    <property type="evidence" value="ECO:0007669"/>
    <property type="project" value="InterPro"/>
</dbReference>
<dbReference type="InterPro" id="IPR007330">
    <property type="entry name" value="MIT_dom"/>
</dbReference>
<dbReference type="SUPFAM" id="SSF52540">
    <property type="entry name" value="P-loop containing nucleoside triphosphate hydrolases"/>
    <property type="match status" value="1"/>
</dbReference>
<dbReference type="EC" id="3.6.4.6" evidence="3"/>
<keyword evidence="5 12" id="KW-0547">Nucleotide-binding</keyword>
<name>A0A061R1D3_9CHLO</name>
<dbReference type="InterPro" id="IPR050304">
    <property type="entry name" value="MT-severing_AAA_ATPase"/>
</dbReference>
<feature type="domain" description="MIT" evidence="15">
    <location>
        <begin position="2"/>
        <end position="79"/>
    </location>
</feature>
<dbReference type="GO" id="GO:0010008">
    <property type="term" value="C:endosome membrane"/>
    <property type="evidence" value="ECO:0007669"/>
    <property type="project" value="UniProtKB-SubCell"/>
</dbReference>
<keyword evidence="6" id="KW-0967">Endosome</keyword>
<evidence type="ECO:0000256" key="13">
    <source>
        <dbReference type="SAM" id="MobiDB-lite"/>
    </source>
</evidence>
<comment type="subcellular location">
    <subcellularLocation>
        <location evidence="1">Endosome membrane</location>
        <topology evidence="1">Peripheral membrane protein</topology>
    </subcellularLocation>
</comment>
<dbReference type="EMBL" id="GBEZ01019916">
    <property type="protein sequence ID" value="JAC66702.1"/>
    <property type="molecule type" value="Transcribed_RNA"/>
</dbReference>
<evidence type="ECO:0000256" key="4">
    <source>
        <dbReference type="ARBA" id="ARBA00022448"/>
    </source>
</evidence>
<keyword evidence="7" id="KW-0378">Hydrolase</keyword>
<dbReference type="SMART" id="SM00745">
    <property type="entry name" value="MIT"/>
    <property type="match status" value="1"/>
</dbReference>
<accession>A0A061R1D3</accession>
<evidence type="ECO:0000256" key="2">
    <source>
        <dbReference type="ARBA" id="ARBA00006914"/>
    </source>
</evidence>
<dbReference type="PROSITE" id="PS00674">
    <property type="entry name" value="AAA"/>
    <property type="match status" value="1"/>
</dbReference>
<keyword evidence="4" id="KW-0813">Transport</keyword>
<proteinExistence type="inferred from homology"/>
<feature type="region of interest" description="Disordered" evidence="13">
    <location>
        <begin position="75"/>
        <end position="104"/>
    </location>
</feature>
<evidence type="ECO:0000256" key="1">
    <source>
        <dbReference type="ARBA" id="ARBA00004481"/>
    </source>
</evidence>
<dbReference type="Gene3D" id="1.10.8.60">
    <property type="match status" value="1"/>
</dbReference>
<dbReference type="InterPro" id="IPR003960">
    <property type="entry name" value="ATPase_AAA_CS"/>
</dbReference>
<evidence type="ECO:0000256" key="3">
    <source>
        <dbReference type="ARBA" id="ARBA00012674"/>
    </source>
</evidence>
<evidence type="ECO:0000256" key="12">
    <source>
        <dbReference type="RuleBase" id="RU003651"/>
    </source>
</evidence>
<dbReference type="AlphaFoldDB" id="A0A061R1D3"/>
<gene>
    <name evidence="16" type="primary">VPS4</name>
    <name evidence="16" type="ORF">TSPGSL018_12991</name>
</gene>
<evidence type="ECO:0000256" key="8">
    <source>
        <dbReference type="ARBA" id="ARBA00022840"/>
    </source>
</evidence>
<feature type="compositionally biased region" description="Polar residues" evidence="13">
    <location>
        <begin position="78"/>
        <end position="92"/>
    </location>
</feature>
<dbReference type="GO" id="GO:0015031">
    <property type="term" value="P:protein transport"/>
    <property type="evidence" value="ECO:0007669"/>
    <property type="project" value="UniProtKB-KW"/>
</dbReference>
<evidence type="ECO:0000256" key="7">
    <source>
        <dbReference type="ARBA" id="ARBA00022801"/>
    </source>
</evidence>
<dbReference type="Pfam" id="PF00004">
    <property type="entry name" value="AAA"/>
    <property type="match status" value="1"/>
</dbReference>
<dbReference type="InterPro" id="IPR003959">
    <property type="entry name" value="ATPase_AAA_core"/>
</dbReference>
<dbReference type="GO" id="GO:0016197">
    <property type="term" value="P:endosomal transport"/>
    <property type="evidence" value="ECO:0007669"/>
    <property type="project" value="TreeGrafter"/>
</dbReference>
<dbReference type="FunFam" id="1.10.8.60:FF:000015">
    <property type="entry name" value="vacuolar protein sorting-associated protein 4A"/>
    <property type="match status" value="1"/>
</dbReference>
<dbReference type="InterPro" id="IPR015415">
    <property type="entry name" value="Spast_Vps4_C"/>
</dbReference>
<reference evidence="16" key="1">
    <citation type="submission" date="2014-05" db="EMBL/GenBank/DDBJ databases">
        <title>The transcriptome of the halophilic microalga Tetraselmis sp. GSL018 isolated from the Great Salt Lake, Utah.</title>
        <authorList>
            <person name="Jinkerson R.E."/>
            <person name="D'Adamo S."/>
            <person name="Posewitz M.C."/>
        </authorList>
    </citation>
    <scope>NUCLEOTIDE SEQUENCE</scope>
    <source>
        <strain evidence="16">GSL018</strain>
    </source>
</reference>
<dbReference type="Pfam" id="PF09336">
    <property type="entry name" value="Vps4_C"/>
    <property type="match status" value="1"/>
</dbReference>
<sequence>MYSDFKGKAIEFVKQAVEEDKNENYEMAYELYLKALDHFSAHLKYDKNPKSKEVITVKFKEYLQRAEAIKHMLDDMESQSNSQAKGVGSTATKAKPKGQGDDEAEDADLMKLKNSLGGVILEEKPNIKWDDVAGLEGAKEALKEAVILPIQFPQFFTGARKPWSGILLYGPPGTGKSYLAKAIATEAESTFFSVSSSDLVSKWMGESEKLVSQLFGLARERAPSIVFIDEIDSLCSARGDSGESEAARRIKTEFLVQMQGVGKGDKRVLVLGATNMPYNLDQAVRRRFDKRIYIPLPDAAARTEMLKIHLKDTPHSLSSEDFKQLGQQLEGFSGSDCAVLVKDVLFQPVRKTQGATHFKWVNVSGEQKIEACSPGDPDAFESSLQQLADDGLGDKVHTPLITRRDFDFAADRARPTVSQKDLEIHHQFTSEFGEEG</sequence>
<dbReference type="CDD" id="cd19521">
    <property type="entry name" value="RecA-like_VPS4"/>
    <property type="match status" value="1"/>
</dbReference>
<keyword evidence="9" id="KW-0653">Protein transport</keyword>
<protein>
    <recommendedName>
        <fullName evidence="3">vesicle-fusing ATPase</fullName>
        <ecNumber evidence="3">3.6.4.6</ecNumber>
    </recommendedName>
</protein>
<dbReference type="PANTHER" id="PTHR23074">
    <property type="entry name" value="AAA DOMAIN-CONTAINING"/>
    <property type="match status" value="1"/>
</dbReference>
<dbReference type="Gene3D" id="1.20.58.80">
    <property type="entry name" value="Phosphotransferase system, lactose/cellobiose-type IIA subunit"/>
    <property type="match status" value="1"/>
</dbReference>
<evidence type="ECO:0000256" key="5">
    <source>
        <dbReference type="ARBA" id="ARBA00022741"/>
    </source>
</evidence>